<organism evidence="1">
    <name type="scientific">hydrothermal vent metagenome</name>
    <dbReference type="NCBI Taxonomy" id="652676"/>
    <lineage>
        <taxon>unclassified sequences</taxon>
        <taxon>metagenomes</taxon>
        <taxon>ecological metagenomes</taxon>
    </lineage>
</organism>
<protein>
    <submittedName>
        <fullName evidence="1">Uncharacterized protein</fullName>
    </submittedName>
</protein>
<gene>
    <name evidence="1" type="ORF">MNB_SV-15-1245</name>
</gene>
<dbReference type="InterPro" id="IPR009387">
    <property type="entry name" value="HigB-2"/>
</dbReference>
<name>A0A1W1ELF3_9ZZZZ</name>
<dbReference type="Pfam" id="PF06296">
    <property type="entry name" value="RelE"/>
    <property type="match status" value="1"/>
</dbReference>
<dbReference type="EMBL" id="FRYL01000045">
    <property type="protein sequence ID" value="SHO81699.1"/>
    <property type="molecule type" value="Genomic_DNA"/>
</dbReference>
<proteinExistence type="predicted"/>
<dbReference type="AlphaFoldDB" id="A0A1W1ELF3"/>
<accession>A0A1W1ELF3</accession>
<reference evidence="1" key="1">
    <citation type="submission" date="2016-10" db="EMBL/GenBank/DDBJ databases">
        <authorList>
            <person name="de Groot N.N."/>
        </authorList>
    </citation>
    <scope>NUCLEOTIDE SEQUENCE</scope>
</reference>
<sequence length="108" mass="12702">MNYKIDTIPRFEKDVKRLKKKFPKIKNDLIKFINELSLNPELGINLAENIFKARISNSSIPTGKSGGFRVITYYKKDDILYLITIYSKTEQDNILTYKLRKIVEEEIN</sequence>
<evidence type="ECO:0000313" key="1">
    <source>
        <dbReference type="EMBL" id="SHO81699.1"/>
    </source>
</evidence>